<dbReference type="AlphaFoldDB" id="A0AAV7JCY7"/>
<accession>A0AAV7JCY7</accession>
<reference evidence="2 3" key="1">
    <citation type="journal article" date="2023" name="BMC Biol.">
        <title>The compact genome of the sponge Oopsacas minuta (Hexactinellida) is lacking key metazoan core genes.</title>
        <authorList>
            <person name="Santini S."/>
            <person name="Schenkelaars Q."/>
            <person name="Jourda C."/>
            <person name="Duchesne M."/>
            <person name="Belahbib H."/>
            <person name="Rocher C."/>
            <person name="Selva M."/>
            <person name="Riesgo A."/>
            <person name="Vervoort M."/>
            <person name="Leys S.P."/>
            <person name="Kodjabachian L."/>
            <person name="Le Bivic A."/>
            <person name="Borchiellini C."/>
            <person name="Claverie J.M."/>
            <person name="Renard E."/>
        </authorList>
    </citation>
    <scope>NUCLEOTIDE SEQUENCE [LARGE SCALE GENOMIC DNA]</scope>
    <source>
        <strain evidence="2">SPO-2</strain>
    </source>
</reference>
<proteinExistence type="predicted"/>
<comment type="caution">
    <text evidence="2">The sequence shown here is derived from an EMBL/GenBank/DDBJ whole genome shotgun (WGS) entry which is preliminary data.</text>
</comment>
<keyword evidence="1" id="KW-0472">Membrane</keyword>
<keyword evidence="1" id="KW-1133">Transmembrane helix</keyword>
<evidence type="ECO:0000313" key="2">
    <source>
        <dbReference type="EMBL" id="KAI6646612.1"/>
    </source>
</evidence>
<evidence type="ECO:0000256" key="1">
    <source>
        <dbReference type="SAM" id="Phobius"/>
    </source>
</evidence>
<sequence>MCKDIPVGCDFTTVAAGAICPTPGGQGVLHIDNTEAVDYAFRKGKEDLDLDDLIEVAESDWRILTGFPVKDDILVTSMAETGEHCTTCGERLKDFLDMVRETKSVTTINRVNRKRRQTGGSESSGIFINPAELENDPLFHNGAYNIVASTLLILTSVILALLF</sequence>
<protein>
    <submittedName>
        <fullName evidence="2">Uncharacterized protein</fullName>
    </submittedName>
</protein>
<dbReference type="EMBL" id="JAKMXF010000354">
    <property type="protein sequence ID" value="KAI6646612.1"/>
    <property type="molecule type" value="Genomic_DNA"/>
</dbReference>
<keyword evidence="1" id="KW-0812">Transmembrane</keyword>
<keyword evidence="3" id="KW-1185">Reference proteome</keyword>
<organism evidence="2 3">
    <name type="scientific">Oopsacas minuta</name>
    <dbReference type="NCBI Taxonomy" id="111878"/>
    <lineage>
        <taxon>Eukaryota</taxon>
        <taxon>Metazoa</taxon>
        <taxon>Porifera</taxon>
        <taxon>Hexactinellida</taxon>
        <taxon>Hexasterophora</taxon>
        <taxon>Lyssacinosida</taxon>
        <taxon>Leucopsacidae</taxon>
        <taxon>Oopsacas</taxon>
    </lineage>
</organism>
<evidence type="ECO:0000313" key="3">
    <source>
        <dbReference type="Proteomes" id="UP001165289"/>
    </source>
</evidence>
<gene>
    <name evidence="2" type="ORF">LOD99_12733</name>
</gene>
<dbReference type="Proteomes" id="UP001165289">
    <property type="component" value="Unassembled WGS sequence"/>
</dbReference>
<feature type="transmembrane region" description="Helical" evidence="1">
    <location>
        <begin position="142"/>
        <end position="162"/>
    </location>
</feature>
<name>A0AAV7JCY7_9METZ</name>